<dbReference type="InterPro" id="IPR020323">
    <property type="entry name" value="DUF2716"/>
</dbReference>
<name>A0A1H3S4M4_9MICO</name>
<proteinExistence type="predicted"/>
<dbReference type="RefSeq" id="WP_092555712.1">
    <property type="nucleotide sequence ID" value="NZ_FNPZ01000003.1"/>
</dbReference>
<sequence>MRNDGRQDRAGWRQLDDLAAENSWNAFDELYRFRPGVSPSTWPAIHEPAPSITFDLSTIPDGAPRAAAARAINNEARRCFIWALAGEPMVVLDWQHPTWSFSPTDEASNLEYDSPFSHYPAVFPDGDYYAFLTTDLREGTFGHPWERTLCVMGDRLIRTLGASLSTWLPSVRIDGRAIDQTSSPTAP</sequence>
<dbReference type="OrthoDB" id="80999at2"/>
<accession>A0A1H3S4M4</accession>
<dbReference type="Pfam" id="PF10898">
    <property type="entry name" value="DUF2716"/>
    <property type="match status" value="1"/>
</dbReference>
<evidence type="ECO:0008006" key="3">
    <source>
        <dbReference type="Google" id="ProtNLM"/>
    </source>
</evidence>
<keyword evidence="2" id="KW-1185">Reference proteome</keyword>
<dbReference type="Proteomes" id="UP000198891">
    <property type="component" value="Unassembled WGS sequence"/>
</dbReference>
<gene>
    <name evidence="1" type="ORF">SAMN05216554_3296</name>
</gene>
<evidence type="ECO:0000313" key="2">
    <source>
        <dbReference type="Proteomes" id="UP000198891"/>
    </source>
</evidence>
<reference evidence="1 2" key="1">
    <citation type="submission" date="2016-10" db="EMBL/GenBank/DDBJ databases">
        <authorList>
            <person name="de Groot N.N."/>
        </authorList>
    </citation>
    <scope>NUCLEOTIDE SEQUENCE [LARGE SCALE GENOMIC DNA]</scope>
    <source>
        <strain evidence="1 2">CGMCC 4.3491</strain>
    </source>
</reference>
<protein>
    <recommendedName>
        <fullName evidence="3">DUF2716 domain-containing protein</fullName>
    </recommendedName>
</protein>
<evidence type="ECO:0000313" key="1">
    <source>
        <dbReference type="EMBL" id="SDZ32770.1"/>
    </source>
</evidence>
<organism evidence="1 2">
    <name type="scientific">Herbiconiux ginsengi</name>
    <dbReference type="NCBI Taxonomy" id="381665"/>
    <lineage>
        <taxon>Bacteria</taxon>
        <taxon>Bacillati</taxon>
        <taxon>Actinomycetota</taxon>
        <taxon>Actinomycetes</taxon>
        <taxon>Micrococcales</taxon>
        <taxon>Microbacteriaceae</taxon>
        <taxon>Herbiconiux</taxon>
    </lineage>
</organism>
<dbReference type="AlphaFoldDB" id="A0A1H3S4M4"/>
<dbReference type="EMBL" id="FNPZ01000003">
    <property type="protein sequence ID" value="SDZ32770.1"/>
    <property type="molecule type" value="Genomic_DNA"/>
</dbReference>
<dbReference type="STRING" id="381665.SAMN05216554_3296"/>